<evidence type="ECO:0000313" key="10">
    <source>
        <dbReference type="Proteomes" id="UP001597277"/>
    </source>
</evidence>
<dbReference type="InterPro" id="IPR006179">
    <property type="entry name" value="5_nucleotidase/apyrase"/>
</dbReference>
<keyword evidence="4" id="KW-0572">Peptidoglycan-anchor</keyword>
<keyword evidence="7" id="KW-1133">Transmembrane helix</keyword>
<dbReference type="Proteomes" id="UP001597277">
    <property type="component" value="Unassembled WGS sequence"/>
</dbReference>
<keyword evidence="5" id="KW-0547">Nucleotide-binding</keyword>
<keyword evidence="7" id="KW-0472">Membrane</keyword>
<keyword evidence="1" id="KW-0134">Cell wall</keyword>
<feature type="transmembrane region" description="Helical" evidence="7">
    <location>
        <begin position="673"/>
        <end position="694"/>
    </location>
</feature>
<dbReference type="InterPro" id="IPR004843">
    <property type="entry name" value="Calcineurin-like_PHP"/>
</dbReference>
<dbReference type="PANTHER" id="PTHR11575:SF6">
    <property type="entry name" value="2',3'-CYCLIC-NUCLEOTIDE 2'-PHOSPHODIESTERASE_3'-NUCLEOTIDASE"/>
    <property type="match status" value="1"/>
</dbReference>
<dbReference type="PROSITE" id="PS00785">
    <property type="entry name" value="5_NUCLEOTIDASE_1"/>
    <property type="match status" value="1"/>
</dbReference>
<evidence type="ECO:0000256" key="2">
    <source>
        <dbReference type="ARBA" id="ARBA00022525"/>
    </source>
</evidence>
<comment type="similarity">
    <text evidence="5">Belongs to the 5'-nucleotidase family.</text>
</comment>
<dbReference type="SUPFAM" id="SSF56300">
    <property type="entry name" value="Metallo-dependent phosphatases"/>
    <property type="match status" value="1"/>
</dbReference>
<evidence type="ECO:0000256" key="5">
    <source>
        <dbReference type="RuleBase" id="RU362119"/>
    </source>
</evidence>
<feature type="chain" id="PRO_5044950805" evidence="5">
    <location>
        <begin position="25"/>
        <end position="700"/>
    </location>
</feature>
<dbReference type="SUPFAM" id="SSF55816">
    <property type="entry name" value="5'-nucleotidase (syn. UDP-sugar hydrolase), C-terminal domain"/>
    <property type="match status" value="1"/>
</dbReference>
<dbReference type="PANTHER" id="PTHR11575">
    <property type="entry name" value="5'-NUCLEOTIDASE-RELATED"/>
    <property type="match status" value="1"/>
</dbReference>
<evidence type="ECO:0000313" key="9">
    <source>
        <dbReference type="EMBL" id="MFD1718993.1"/>
    </source>
</evidence>
<dbReference type="Gene3D" id="3.60.21.10">
    <property type="match status" value="1"/>
</dbReference>
<evidence type="ECO:0000256" key="3">
    <source>
        <dbReference type="ARBA" id="ARBA00022729"/>
    </source>
</evidence>
<accession>A0ABW4L846</accession>
<evidence type="ECO:0000256" key="6">
    <source>
        <dbReference type="SAM" id="MobiDB-lite"/>
    </source>
</evidence>
<feature type="signal peptide" evidence="5">
    <location>
        <begin position="1"/>
        <end position="24"/>
    </location>
</feature>
<gene>
    <name evidence="9" type="ORF">ACFSE6_14190</name>
</gene>
<dbReference type="RefSeq" id="WP_388008381.1">
    <property type="nucleotide sequence ID" value="NZ_JBHUEE010000007.1"/>
</dbReference>
<organism evidence="9 10">
    <name type="scientific">Georgenia deserti</name>
    <dbReference type="NCBI Taxonomy" id="2093781"/>
    <lineage>
        <taxon>Bacteria</taxon>
        <taxon>Bacillati</taxon>
        <taxon>Actinomycetota</taxon>
        <taxon>Actinomycetes</taxon>
        <taxon>Micrococcales</taxon>
        <taxon>Bogoriellaceae</taxon>
        <taxon>Georgenia</taxon>
    </lineage>
</organism>
<sequence>MLKRLTTAVLATGLAATLAPAAAAATAPPDQLDLTLLATTDTHGHIYNWDYFGGAEYEGEDAQGLTRVSSIVGDVREREGEESVVVVDNGDAIQGTPLSYYFGMGPGAADVLDGTVTHPMARAFNTIGYDAQVVGNHEYNYGLDMLATYEEDLDLPLLGANVVDVETGEPYHDPYTLIEREIDGETVTVGVLGLVTPGVRIWDKQHVEGVLEFQDMVTAAEQWVPEVEEQADVVVVLAHTGQGTIEDANYDPARLDEDVAGNIARMVPGIDVLVAGHSHQDLPQTLVENVDGEQVLITQPNYWANSVTETSLTLVPDGEGGFEVDWTDQAPTAVPHYGSEVADDPALVEALATEHETTVEYVNTPVAESVEELAAETSRYEDTPIIDFINHVQQTTVEDALAGTEYADLPVISQASPFSRTAVFPEGEVTIRDIAGLYIYENTLRGVQMTGAEIRDYLEYSARYFTQAEQGAEFDPETGTNAVYDDRPEGVPDYNYDALSGLDYVIDVSRPAGERIVRLQHPDGTPVADDDEFVLAVNNYRQSGGGAFPHVAEAPVVYDELLEIRQLLIDWASDRGVIDPAEFFVENWELTTSPLPEEPGEDPTDDPTDEHTDEPTPPAGDETPDDGADGGAGGDGGSGTDDGTQEDSTGDEGTQNGADEPISRLPETGAGPALVLTAAAVLLISAGAVTLVTVRRRQAS</sequence>
<dbReference type="EMBL" id="JBHUEE010000007">
    <property type="protein sequence ID" value="MFD1718993.1"/>
    <property type="molecule type" value="Genomic_DNA"/>
</dbReference>
<dbReference type="InterPro" id="IPR006146">
    <property type="entry name" value="5'-Nucleotdase_CS"/>
</dbReference>
<dbReference type="InterPro" id="IPR008334">
    <property type="entry name" value="5'-Nucleotdase_C"/>
</dbReference>
<feature type="domain" description="Gram-positive cocci surface proteins LPxTG" evidence="8">
    <location>
        <begin position="665"/>
        <end position="700"/>
    </location>
</feature>
<dbReference type="PROSITE" id="PS50847">
    <property type="entry name" value="GRAM_POS_ANCHORING"/>
    <property type="match status" value="1"/>
</dbReference>
<evidence type="ECO:0000259" key="8">
    <source>
        <dbReference type="PROSITE" id="PS50847"/>
    </source>
</evidence>
<keyword evidence="10" id="KW-1185">Reference proteome</keyword>
<evidence type="ECO:0000256" key="4">
    <source>
        <dbReference type="ARBA" id="ARBA00023088"/>
    </source>
</evidence>
<keyword evidence="7" id="KW-0812">Transmembrane</keyword>
<reference evidence="10" key="1">
    <citation type="journal article" date="2019" name="Int. J. Syst. Evol. Microbiol.">
        <title>The Global Catalogue of Microorganisms (GCM) 10K type strain sequencing project: providing services to taxonomists for standard genome sequencing and annotation.</title>
        <authorList>
            <consortium name="The Broad Institute Genomics Platform"/>
            <consortium name="The Broad Institute Genome Sequencing Center for Infectious Disease"/>
            <person name="Wu L."/>
            <person name="Ma J."/>
        </authorList>
    </citation>
    <scope>NUCLEOTIDE SEQUENCE [LARGE SCALE GENOMIC DNA]</scope>
    <source>
        <strain evidence="10">JCM 17130</strain>
    </source>
</reference>
<keyword evidence="5" id="KW-0378">Hydrolase</keyword>
<feature type="compositionally biased region" description="Acidic residues" evidence="6">
    <location>
        <begin position="598"/>
        <end position="608"/>
    </location>
</feature>
<protein>
    <submittedName>
        <fullName evidence="9">Bifunctional metallophosphatase/5'-nucleotidase</fullName>
    </submittedName>
</protein>
<comment type="caution">
    <text evidence="9">The sequence shown here is derived from an EMBL/GenBank/DDBJ whole genome shotgun (WGS) entry which is preliminary data.</text>
</comment>
<evidence type="ECO:0000256" key="1">
    <source>
        <dbReference type="ARBA" id="ARBA00022512"/>
    </source>
</evidence>
<dbReference type="InterPro" id="IPR036907">
    <property type="entry name" value="5'-Nucleotdase_C_sf"/>
</dbReference>
<dbReference type="InterPro" id="IPR029052">
    <property type="entry name" value="Metallo-depent_PP-like"/>
</dbReference>
<feature type="compositionally biased region" description="Gly residues" evidence="6">
    <location>
        <begin position="629"/>
        <end position="640"/>
    </location>
</feature>
<keyword evidence="3 5" id="KW-0732">Signal</keyword>
<name>A0ABW4L846_9MICO</name>
<dbReference type="InterPro" id="IPR019931">
    <property type="entry name" value="LPXTG_anchor"/>
</dbReference>
<feature type="region of interest" description="Disordered" evidence="6">
    <location>
        <begin position="591"/>
        <end position="668"/>
    </location>
</feature>
<dbReference type="PRINTS" id="PR01607">
    <property type="entry name" value="APYRASEFAMLY"/>
</dbReference>
<evidence type="ECO:0000256" key="7">
    <source>
        <dbReference type="SAM" id="Phobius"/>
    </source>
</evidence>
<dbReference type="Pfam" id="PF02872">
    <property type="entry name" value="5_nucleotid_C"/>
    <property type="match status" value="1"/>
</dbReference>
<keyword evidence="2" id="KW-0964">Secreted</keyword>
<dbReference type="Gene3D" id="3.90.780.10">
    <property type="entry name" value="5'-Nucleotidase, C-terminal domain"/>
    <property type="match status" value="1"/>
</dbReference>
<proteinExistence type="inferred from homology"/>
<dbReference type="Pfam" id="PF00149">
    <property type="entry name" value="Metallophos"/>
    <property type="match status" value="1"/>
</dbReference>